<keyword evidence="7" id="KW-1185">Reference proteome</keyword>
<evidence type="ECO:0000256" key="2">
    <source>
        <dbReference type="ARBA" id="ARBA00038209"/>
    </source>
</evidence>
<dbReference type="InterPro" id="IPR003331">
    <property type="entry name" value="UDP_GlcNAc_Epimerase_2_dom"/>
</dbReference>
<keyword evidence="1 4" id="KW-0413">Isomerase</keyword>
<name>A0ABT4DGY6_FUSSI</name>
<dbReference type="Proteomes" id="UP001062738">
    <property type="component" value="Unassembled WGS sequence"/>
</dbReference>
<evidence type="ECO:0000313" key="7">
    <source>
        <dbReference type="Proteomes" id="UP001062738"/>
    </source>
</evidence>
<dbReference type="PANTHER" id="PTHR43174">
    <property type="entry name" value="UDP-N-ACETYLGLUCOSAMINE 2-EPIMERASE"/>
    <property type="match status" value="1"/>
</dbReference>
<evidence type="ECO:0000259" key="5">
    <source>
        <dbReference type="Pfam" id="PF02350"/>
    </source>
</evidence>
<dbReference type="PANTHER" id="PTHR43174:SF2">
    <property type="entry name" value="UDP-N-ACETYLGLUCOSAMINE 2-EPIMERASE"/>
    <property type="match status" value="1"/>
</dbReference>
<dbReference type="EMBL" id="JAOXXL010000008">
    <property type="protein sequence ID" value="MCY7007859.1"/>
    <property type="molecule type" value="Genomic_DNA"/>
</dbReference>
<dbReference type="InterPro" id="IPR029767">
    <property type="entry name" value="WecB-like"/>
</dbReference>
<dbReference type="EC" id="5.1.3.14" evidence="3"/>
<organism evidence="6 7">
    <name type="scientific">Fusobacterium simiae</name>
    <dbReference type="NCBI Taxonomy" id="855"/>
    <lineage>
        <taxon>Bacteria</taxon>
        <taxon>Fusobacteriati</taxon>
        <taxon>Fusobacteriota</taxon>
        <taxon>Fusobacteriia</taxon>
        <taxon>Fusobacteriales</taxon>
        <taxon>Fusobacteriaceae</taxon>
        <taxon>Fusobacterium</taxon>
    </lineage>
</organism>
<comment type="caution">
    <text evidence="6">The sequence shown here is derived from an EMBL/GenBank/DDBJ whole genome shotgun (WGS) entry which is preliminary data.</text>
</comment>
<dbReference type="SUPFAM" id="SSF53756">
    <property type="entry name" value="UDP-Glycosyltransferase/glycogen phosphorylase"/>
    <property type="match status" value="1"/>
</dbReference>
<protein>
    <recommendedName>
        <fullName evidence="3">UDP-N-acetylglucosamine 2-epimerase (non-hydrolyzing)</fullName>
        <ecNumber evidence="3">5.1.3.14</ecNumber>
    </recommendedName>
</protein>
<dbReference type="NCBIfam" id="TIGR00236">
    <property type="entry name" value="wecB"/>
    <property type="match status" value="1"/>
</dbReference>
<comment type="similarity">
    <text evidence="2 4">Belongs to the UDP-N-acetylglucosamine 2-epimerase family.</text>
</comment>
<evidence type="ECO:0000256" key="3">
    <source>
        <dbReference type="ARBA" id="ARBA00038858"/>
    </source>
</evidence>
<dbReference type="Pfam" id="PF02350">
    <property type="entry name" value="Epimerase_2"/>
    <property type="match status" value="1"/>
</dbReference>
<dbReference type="CDD" id="cd03786">
    <property type="entry name" value="GTB_UDP-GlcNAc_2-Epimerase"/>
    <property type="match status" value="1"/>
</dbReference>
<evidence type="ECO:0000313" key="6">
    <source>
        <dbReference type="EMBL" id="MCY7007859.1"/>
    </source>
</evidence>
<reference evidence="6" key="1">
    <citation type="submission" date="2022-09" db="EMBL/GenBank/DDBJ databases">
        <authorList>
            <person name="Zoaiter M."/>
        </authorList>
    </citation>
    <scope>NUCLEOTIDE SEQUENCE</scope>
    <source>
        <strain evidence="6">DSM 19848</strain>
    </source>
</reference>
<evidence type="ECO:0000256" key="1">
    <source>
        <dbReference type="ARBA" id="ARBA00023235"/>
    </source>
</evidence>
<evidence type="ECO:0000256" key="4">
    <source>
        <dbReference type="RuleBase" id="RU003513"/>
    </source>
</evidence>
<sequence length="370" mass="42554">MKIGLIFGTRPEAIKMAPVYHQLKKNNITVKVILTGQHKEMLQQVLNLFQIESDYNLEIMKENQELSELTGRLIIELDKIIKKEKLDYILVQGDTTSAFVGALVAFYNKIPVGHIEAGLRTGDIYSPFPEEINRRLIGTIADIHFAPTEINVKNLKKEGISGNRIIKCGNTVIDSLKWIIKNKRELLKNIREKYNINNKKYILLTMHRRENWGKPMIEVLNAIKDYINKKEDLYVVFPMHLNPRVREIINKTLKNCKNKILLEPLEYLEFIAIMEKAYYIMTDSGGIQEEAPTLGKPTLVLRDTTERPEAIEAGTAKLVGTCYKNILKYMELLEGKLYQDMLKVGNPYGDGKTSERIRAYLQKIESEGKI</sequence>
<proteinExistence type="inferred from homology"/>
<feature type="domain" description="UDP-N-acetylglucosamine 2-epimerase" evidence="5">
    <location>
        <begin position="23"/>
        <end position="361"/>
    </location>
</feature>
<dbReference type="Gene3D" id="3.40.50.2000">
    <property type="entry name" value="Glycogen Phosphorylase B"/>
    <property type="match status" value="2"/>
</dbReference>
<gene>
    <name evidence="6" type="primary">wecB</name>
    <name evidence="6" type="ORF">OCK72_04210</name>
</gene>
<accession>A0ABT4DGY6</accession>
<dbReference type="GO" id="GO:0008761">
    <property type="term" value="F:UDP-N-acetylglucosamine 2-epimerase activity"/>
    <property type="evidence" value="ECO:0007669"/>
    <property type="project" value="UniProtKB-EC"/>
</dbReference>
<dbReference type="RefSeq" id="WP_265151906.1">
    <property type="nucleotide sequence ID" value="NZ_JAOXXL010000008.1"/>
</dbReference>